<keyword evidence="2" id="KW-0805">Transcription regulation</keyword>
<dbReference type="SUPFAM" id="SSF52172">
    <property type="entry name" value="CheY-like"/>
    <property type="match status" value="1"/>
</dbReference>
<comment type="caution">
    <text evidence="9">The sequence shown here is derived from an EMBL/GenBank/DDBJ whole genome shotgun (WGS) entry which is preliminary data.</text>
</comment>
<evidence type="ECO:0000256" key="4">
    <source>
        <dbReference type="ARBA" id="ARBA00023163"/>
    </source>
</evidence>
<dbReference type="Pfam" id="PF00072">
    <property type="entry name" value="Response_reg"/>
    <property type="match status" value="1"/>
</dbReference>
<dbReference type="EMBL" id="JACNIG010000195">
    <property type="protein sequence ID" value="MBC8431975.1"/>
    <property type="molecule type" value="Genomic_DNA"/>
</dbReference>
<dbReference type="PRINTS" id="PR00038">
    <property type="entry name" value="HTHLUXR"/>
</dbReference>
<evidence type="ECO:0000256" key="1">
    <source>
        <dbReference type="ARBA" id="ARBA00022553"/>
    </source>
</evidence>
<gene>
    <name evidence="8" type="ORF">H8D96_07850</name>
    <name evidence="9" type="ORF">H8D96_08640</name>
</gene>
<dbReference type="PROSITE" id="PS50110">
    <property type="entry name" value="RESPONSE_REGULATORY"/>
    <property type="match status" value="1"/>
</dbReference>
<dbReference type="PANTHER" id="PTHR43214:SF41">
    <property type="entry name" value="NITRATE_NITRITE RESPONSE REGULATOR PROTEIN NARP"/>
    <property type="match status" value="1"/>
</dbReference>
<reference evidence="9 10" key="1">
    <citation type="submission" date="2020-08" db="EMBL/GenBank/DDBJ databases">
        <title>Bridging the membrane lipid divide: bacteria of the FCB group superphylum have the potential to synthesize archaeal ether lipids.</title>
        <authorList>
            <person name="Villanueva L."/>
            <person name="Von Meijenfeldt F.A.B."/>
            <person name="Westbye A.B."/>
            <person name="Yadav S."/>
            <person name="Hopmans E.C."/>
            <person name="Dutilh B.E."/>
            <person name="Sinninghe Damste J.S."/>
        </authorList>
    </citation>
    <scope>NUCLEOTIDE SEQUENCE [LARGE SCALE GENOMIC DNA]</scope>
    <source>
        <strain evidence="9">NIOZ-UU17</strain>
    </source>
</reference>
<dbReference type="SMART" id="SM00421">
    <property type="entry name" value="HTH_LUXR"/>
    <property type="match status" value="1"/>
</dbReference>
<keyword evidence="1 5" id="KW-0597">Phosphoprotein</keyword>
<dbReference type="GO" id="GO:0006355">
    <property type="term" value="P:regulation of DNA-templated transcription"/>
    <property type="evidence" value="ECO:0007669"/>
    <property type="project" value="InterPro"/>
</dbReference>
<dbReference type="InterPro" id="IPR016032">
    <property type="entry name" value="Sig_transdc_resp-reg_C-effctor"/>
</dbReference>
<keyword evidence="3" id="KW-0238">DNA-binding</keyword>
<dbReference type="Pfam" id="PF00196">
    <property type="entry name" value="GerE"/>
    <property type="match status" value="1"/>
</dbReference>
<dbReference type="PANTHER" id="PTHR43214">
    <property type="entry name" value="TWO-COMPONENT RESPONSE REGULATOR"/>
    <property type="match status" value="1"/>
</dbReference>
<dbReference type="GO" id="GO:0003677">
    <property type="term" value="F:DNA binding"/>
    <property type="evidence" value="ECO:0007669"/>
    <property type="project" value="UniProtKB-KW"/>
</dbReference>
<dbReference type="Proteomes" id="UP000605201">
    <property type="component" value="Unassembled WGS sequence"/>
</dbReference>
<dbReference type="InterPro" id="IPR058245">
    <property type="entry name" value="NreC/VraR/RcsB-like_REC"/>
</dbReference>
<dbReference type="InterPro" id="IPR001789">
    <property type="entry name" value="Sig_transdc_resp-reg_receiver"/>
</dbReference>
<accession>A0A8J6TSC6</accession>
<sequence length="226" mass="24984">MVTPKKNIIIIDDHPLFREGLKTIIKRNSTYEVAGEAGTGRQGLQLAKTLKPDLALVDMSLPDQSGIELTRDILKISPETRILIVSMHSKIDYIVKAFQAGAVGYVIKESAADMLLDGMDHVLKGDYFMDTSVSREVVKKLAGLPAKETVASGSDYDALTSREQEVMALLAEGLSVNQVSDKLFISPKTVENHRSNIMRKLGLHSTFELIRYAAKLGLIDIDLWKE</sequence>
<evidence type="ECO:0000256" key="5">
    <source>
        <dbReference type="PROSITE-ProRule" id="PRU00169"/>
    </source>
</evidence>
<keyword evidence="4" id="KW-0804">Transcription</keyword>
<dbReference type="InterPro" id="IPR039420">
    <property type="entry name" value="WalR-like"/>
</dbReference>
<dbReference type="SUPFAM" id="SSF46894">
    <property type="entry name" value="C-terminal effector domain of the bipartite response regulators"/>
    <property type="match status" value="1"/>
</dbReference>
<dbReference type="PROSITE" id="PS00622">
    <property type="entry name" value="HTH_LUXR_1"/>
    <property type="match status" value="1"/>
</dbReference>
<dbReference type="InterPro" id="IPR011006">
    <property type="entry name" value="CheY-like_superfamily"/>
</dbReference>
<dbReference type="CDD" id="cd17535">
    <property type="entry name" value="REC_NarL-like"/>
    <property type="match status" value="1"/>
</dbReference>
<dbReference type="EMBL" id="JACNIG010000181">
    <property type="protein sequence ID" value="MBC8431820.1"/>
    <property type="molecule type" value="Genomic_DNA"/>
</dbReference>
<proteinExistence type="predicted"/>
<feature type="domain" description="HTH luxR-type" evidence="6">
    <location>
        <begin position="152"/>
        <end position="217"/>
    </location>
</feature>
<evidence type="ECO:0000259" key="6">
    <source>
        <dbReference type="PROSITE" id="PS50043"/>
    </source>
</evidence>
<dbReference type="AlphaFoldDB" id="A0A8J6TSC6"/>
<protein>
    <submittedName>
        <fullName evidence="9">Response regulator transcription factor</fullName>
    </submittedName>
</protein>
<feature type="modified residue" description="4-aspartylphosphate" evidence="5">
    <location>
        <position position="58"/>
    </location>
</feature>
<dbReference type="SMART" id="SM00448">
    <property type="entry name" value="REC"/>
    <property type="match status" value="1"/>
</dbReference>
<evidence type="ECO:0000313" key="9">
    <source>
        <dbReference type="EMBL" id="MBC8431975.1"/>
    </source>
</evidence>
<evidence type="ECO:0000313" key="10">
    <source>
        <dbReference type="Proteomes" id="UP000605201"/>
    </source>
</evidence>
<dbReference type="PROSITE" id="PS50043">
    <property type="entry name" value="HTH_LUXR_2"/>
    <property type="match status" value="1"/>
</dbReference>
<organism evidence="9 10">
    <name type="scientific">Candidatus Desulfatibia vada</name>
    <dbReference type="NCBI Taxonomy" id="2841696"/>
    <lineage>
        <taxon>Bacteria</taxon>
        <taxon>Pseudomonadati</taxon>
        <taxon>Thermodesulfobacteriota</taxon>
        <taxon>Desulfobacteria</taxon>
        <taxon>Desulfobacterales</taxon>
        <taxon>Desulfobacterales incertae sedis</taxon>
        <taxon>Candidatus Desulfatibia</taxon>
    </lineage>
</organism>
<dbReference type="Gene3D" id="3.40.50.2300">
    <property type="match status" value="1"/>
</dbReference>
<evidence type="ECO:0000313" key="8">
    <source>
        <dbReference type="EMBL" id="MBC8431820.1"/>
    </source>
</evidence>
<name>A0A8J6TSC6_9BACT</name>
<feature type="domain" description="Response regulatory" evidence="7">
    <location>
        <begin position="7"/>
        <end position="123"/>
    </location>
</feature>
<evidence type="ECO:0000256" key="2">
    <source>
        <dbReference type="ARBA" id="ARBA00023015"/>
    </source>
</evidence>
<evidence type="ECO:0000256" key="3">
    <source>
        <dbReference type="ARBA" id="ARBA00023125"/>
    </source>
</evidence>
<dbReference type="InterPro" id="IPR000792">
    <property type="entry name" value="Tscrpt_reg_LuxR_C"/>
</dbReference>
<dbReference type="CDD" id="cd06170">
    <property type="entry name" value="LuxR_C_like"/>
    <property type="match status" value="1"/>
</dbReference>
<evidence type="ECO:0000259" key="7">
    <source>
        <dbReference type="PROSITE" id="PS50110"/>
    </source>
</evidence>
<dbReference type="GO" id="GO:0000160">
    <property type="term" value="P:phosphorelay signal transduction system"/>
    <property type="evidence" value="ECO:0007669"/>
    <property type="project" value="InterPro"/>
</dbReference>